<evidence type="ECO:0000313" key="6">
    <source>
        <dbReference type="EMBL" id="MFH4983819.1"/>
    </source>
</evidence>
<gene>
    <name evidence="6" type="ORF">AB6A40_010528</name>
</gene>
<dbReference type="GO" id="GO:0005730">
    <property type="term" value="C:nucleolus"/>
    <property type="evidence" value="ECO:0007669"/>
    <property type="project" value="UniProtKB-SubCell"/>
</dbReference>
<evidence type="ECO:0000256" key="5">
    <source>
        <dbReference type="PROSITE-ProRule" id="PRU00221"/>
    </source>
</evidence>
<comment type="subcellular location">
    <subcellularLocation>
        <location evidence="1">Nucleus</location>
        <location evidence="1">Nucleolus</location>
    </subcellularLocation>
</comment>
<sequence length="373" mass="42497">MAQAFKPIRRPKNERVEIKLSDDVLYWKRMKQTAVVQEPGNISSSDFCPVEPYFAAVTSSVRLSLFDTTLFEPMNVYSRFKEEIYGVRIRKDGNLLAIGSREGKVRIFDVQKQTSSGGGPKAPLRNYKAHQAPVHFVVFTSSGQNIVSMADDGSINVFDIAEVKAQPLKTYQSAHSDHIRCGDASKLNQHLFISGSYDHTAKLWSWEKDGEEPLLKVDHGAPIEQSILLPGDSLMATAGEQTVKIWDTVAGGKLIHTMHNHHRNVRSPFSTFFFIVIRRLIKTLPSERHRSRRDVVQLQCDEMKLKLRLRTSLNSIKSHENTWLLMETKRDSAAFSYRISSCARLKYMSTVLRLFCAAARFNYTSYYRPCLCI</sequence>
<dbReference type="SUPFAM" id="SSF50978">
    <property type="entry name" value="WD40 repeat-like"/>
    <property type="match status" value="1"/>
</dbReference>
<comment type="caution">
    <text evidence="6">The sequence shown here is derived from an EMBL/GenBank/DDBJ whole genome shotgun (WGS) entry which is preliminary data.</text>
</comment>
<accession>A0ABD6EV27</accession>
<dbReference type="Pfam" id="PF00400">
    <property type="entry name" value="WD40"/>
    <property type="match status" value="3"/>
</dbReference>
<evidence type="ECO:0000313" key="7">
    <source>
        <dbReference type="Proteomes" id="UP001608902"/>
    </source>
</evidence>
<dbReference type="PROSITE" id="PS50082">
    <property type="entry name" value="WD_REPEATS_2"/>
    <property type="match status" value="1"/>
</dbReference>
<dbReference type="InterPro" id="IPR015943">
    <property type="entry name" value="WD40/YVTN_repeat-like_dom_sf"/>
</dbReference>
<proteinExistence type="predicted"/>
<keyword evidence="3" id="KW-0677">Repeat</keyword>
<dbReference type="EMBL" id="JBGFUD010013938">
    <property type="protein sequence ID" value="MFH4983819.1"/>
    <property type="molecule type" value="Genomic_DNA"/>
</dbReference>
<organism evidence="6 7">
    <name type="scientific">Gnathostoma spinigerum</name>
    <dbReference type="NCBI Taxonomy" id="75299"/>
    <lineage>
        <taxon>Eukaryota</taxon>
        <taxon>Metazoa</taxon>
        <taxon>Ecdysozoa</taxon>
        <taxon>Nematoda</taxon>
        <taxon>Chromadorea</taxon>
        <taxon>Rhabditida</taxon>
        <taxon>Spirurina</taxon>
        <taxon>Gnathostomatomorpha</taxon>
        <taxon>Gnathostomatoidea</taxon>
        <taxon>Gnathostomatidae</taxon>
        <taxon>Gnathostoma</taxon>
    </lineage>
</organism>
<keyword evidence="2 5" id="KW-0853">WD repeat</keyword>
<protein>
    <submittedName>
        <fullName evidence="6">Uncharacterized protein</fullName>
    </submittedName>
</protein>
<evidence type="ECO:0000256" key="4">
    <source>
        <dbReference type="ARBA" id="ARBA00023242"/>
    </source>
</evidence>
<dbReference type="Proteomes" id="UP001608902">
    <property type="component" value="Unassembled WGS sequence"/>
</dbReference>
<dbReference type="PANTHER" id="PTHR19924:SF26">
    <property type="entry name" value="U3 SMALL NUCLEOLAR RNA-ASSOCIATED PROTEIN 15 HOMOLOG"/>
    <property type="match status" value="1"/>
</dbReference>
<evidence type="ECO:0000256" key="3">
    <source>
        <dbReference type="ARBA" id="ARBA00022737"/>
    </source>
</evidence>
<evidence type="ECO:0000256" key="2">
    <source>
        <dbReference type="ARBA" id="ARBA00022574"/>
    </source>
</evidence>
<dbReference type="SMART" id="SM00320">
    <property type="entry name" value="WD40"/>
    <property type="match status" value="4"/>
</dbReference>
<feature type="repeat" description="WD" evidence="5">
    <location>
        <begin position="127"/>
        <end position="160"/>
    </location>
</feature>
<keyword evidence="4" id="KW-0539">Nucleus</keyword>
<name>A0ABD6EV27_9BILA</name>
<dbReference type="AlphaFoldDB" id="A0ABD6EV27"/>
<evidence type="ECO:0000256" key="1">
    <source>
        <dbReference type="ARBA" id="ARBA00004604"/>
    </source>
</evidence>
<dbReference type="Gene3D" id="2.130.10.10">
    <property type="entry name" value="YVTN repeat-like/Quinoprotein amine dehydrogenase"/>
    <property type="match status" value="2"/>
</dbReference>
<keyword evidence="7" id="KW-1185">Reference proteome</keyword>
<dbReference type="PANTHER" id="PTHR19924">
    <property type="entry name" value="UTP15 U3 SMALL NUCLEOLAR RNA-ASSOCIATED PROTEIN 15 FAMILY MEMBER"/>
    <property type="match status" value="1"/>
</dbReference>
<dbReference type="InterPro" id="IPR001680">
    <property type="entry name" value="WD40_rpt"/>
</dbReference>
<dbReference type="InterPro" id="IPR036322">
    <property type="entry name" value="WD40_repeat_dom_sf"/>
</dbReference>
<reference evidence="6 7" key="1">
    <citation type="submission" date="2024-08" db="EMBL/GenBank/DDBJ databases">
        <title>Gnathostoma spinigerum genome.</title>
        <authorList>
            <person name="Gonzalez-Bertolin B."/>
            <person name="Monzon S."/>
            <person name="Zaballos A."/>
            <person name="Jimenez P."/>
            <person name="Dekumyoy P."/>
            <person name="Varona S."/>
            <person name="Cuesta I."/>
            <person name="Sumanam S."/>
            <person name="Adisakwattana P."/>
            <person name="Gasser R.B."/>
            <person name="Hernandez-Gonzalez A."/>
            <person name="Young N.D."/>
            <person name="Perteguer M.J."/>
        </authorList>
    </citation>
    <scope>NUCLEOTIDE SEQUENCE [LARGE SCALE GENOMIC DNA]</scope>
    <source>
        <strain evidence="6">AL3</strain>
        <tissue evidence="6">Liver</tissue>
    </source>
</reference>